<protein>
    <submittedName>
        <fullName evidence="8">Uncharacterized protein</fullName>
    </submittedName>
</protein>
<organism evidence="8 9">
    <name type="scientific">Ilex paraguariensis</name>
    <name type="common">yerba mate</name>
    <dbReference type="NCBI Taxonomy" id="185542"/>
    <lineage>
        <taxon>Eukaryota</taxon>
        <taxon>Viridiplantae</taxon>
        <taxon>Streptophyta</taxon>
        <taxon>Embryophyta</taxon>
        <taxon>Tracheophyta</taxon>
        <taxon>Spermatophyta</taxon>
        <taxon>Magnoliopsida</taxon>
        <taxon>eudicotyledons</taxon>
        <taxon>Gunneridae</taxon>
        <taxon>Pentapetalae</taxon>
        <taxon>asterids</taxon>
        <taxon>campanulids</taxon>
        <taxon>Aquifoliales</taxon>
        <taxon>Aquifoliaceae</taxon>
        <taxon>Ilex</taxon>
    </lineage>
</organism>
<comment type="subcellular location">
    <subcellularLocation>
        <location evidence="1">Secreted</location>
    </subcellularLocation>
</comment>
<keyword evidence="6" id="KW-1015">Disulfide bond</keyword>
<feature type="signal peptide" evidence="7">
    <location>
        <begin position="1"/>
        <end position="33"/>
    </location>
</feature>
<keyword evidence="3" id="KW-0964">Secreted</keyword>
<evidence type="ECO:0000256" key="4">
    <source>
        <dbReference type="ARBA" id="ARBA00022702"/>
    </source>
</evidence>
<proteinExistence type="inferred from homology"/>
<dbReference type="GO" id="GO:0005576">
    <property type="term" value="C:extracellular region"/>
    <property type="evidence" value="ECO:0007669"/>
    <property type="project" value="UniProtKB-SubCell"/>
</dbReference>
<name>A0ABC8TE28_9AQUA</name>
<evidence type="ECO:0000256" key="1">
    <source>
        <dbReference type="ARBA" id="ARBA00004613"/>
    </source>
</evidence>
<accession>A0ABC8TE28</accession>
<dbReference type="AlphaFoldDB" id="A0ABC8TE28"/>
<reference evidence="8 9" key="1">
    <citation type="submission" date="2024-02" db="EMBL/GenBank/DDBJ databases">
        <authorList>
            <person name="Vignale AGUSTIN F."/>
            <person name="Sosa J E."/>
            <person name="Modenutti C."/>
        </authorList>
    </citation>
    <scope>NUCLEOTIDE SEQUENCE [LARGE SCALE GENOMIC DNA]</scope>
</reference>
<evidence type="ECO:0000313" key="9">
    <source>
        <dbReference type="Proteomes" id="UP001642360"/>
    </source>
</evidence>
<gene>
    <name evidence="8" type="ORF">ILEXP_LOCUS36970</name>
</gene>
<evidence type="ECO:0000313" key="8">
    <source>
        <dbReference type="EMBL" id="CAK9167687.1"/>
    </source>
</evidence>
<evidence type="ECO:0000256" key="5">
    <source>
        <dbReference type="ARBA" id="ARBA00022729"/>
    </source>
</evidence>
<keyword evidence="9" id="KW-1185">Reference proteome</keyword>
<comment type="caution">
    <text evidence="8">The sequence shown here is derived from an EMBL/GenBank/DDBJ whole genome shotgun (WGS) entry which is preliminary data.</text>
</comment>
<dbReference type="PANTHER" id="PTHR33136">
    <property type="entry name" value="RAPID ALKALINIZATION FACTOR-LIKE"/>
    <property type="match status" value="1"/>
</dbReference>
<evidence type="ECO:0000256" key="7">
    <source>
        <dbReference type="SAM" id="SignalP"/>
    </source>
</evidence>
<feature type="non-terminal residue" evidence="8">
    <location>
        <position position="1"/>
    </location>
</feature>
<dbReference type="EMBL" id="CAUOFW020004892">
    <property type="protein sequence ID" value="CAK9167687.1"/>
    <property type="molecule type" value="Genomic_DNA"/>
</dbReference>
<feature type="chain" id="PRO_5044828473" evidence="7">
    <location>
        <begin position="34"/>
        <end position="135"/>
    </location>
</feature>
<evidence type="ECO:0000256" key="2">
    <source>
        <dbReference type="ARBA" id="ARBA00009178"/>
    </source>
</evidence>
<dbReference type="Pfam" id="PF05498">
    <property type="entry name" value="RALF"/>
    <property type="match status" value="1"/>
</dbReference>
<sequence>NPSYISYGVTLMAIRLGLLLLLLASAMVAESSSSPFHWGVTELSRESRGDGGLPALQTCNGLVGDCIDGDEEMMMESESARRVLAAGRYISYGAMQRNNVPCNRRGRSYYNCNSHGRANPYSRGCNTITRCGRRT</sequence>
<dbReference type="GO" id="GO:0005179">
    <property type="term" value="F:hormone activity"/>
    <property type="evidence" value="ECO:0007669"/>
    <property type="project" value="UniProtKB-KW"/>
</dbReference>
<evidence type="ECO:0000256" key="3">
    <source>
        <dbReference type="ARBA" id="ARBA00022525"/>
    </source>
</evidence>
<dbReference type="Proteomes" id="UP001642360">
    <property type="component" value="Unassembled WGS sequence"/>
</dbReference>
<comment type="similarity">
    <text evidence="2">Belongs to the plant rapid alkalinization factor (RALF) family.</text>
</comment>
<dbReference type="PANTHER" id="PTHR33136:SF89">
    <property type="entry name" value="PROTEIN RALF-LIKE 19"/>
    <property type="match status" value="1"/>
</dbReference>
<dbReference type="InterPro" id="IPR008801">
    <property type="entry name" value="RALF"/>
</dbReference>
<evidence type="ECO:0000256" key="6">
    <source>
        <dbReference type="ARBA" id="ARBA00023157"/>
    </source>
</evidence>
<keyword evidence="4" id="KW-0372">Hormone</keyword>
<keyword evidence="5 7" id="KW-0732">Signal</keyword>